<organism evidence="1 2">
    <name type="scientific">Rotaria magnacalcarata</name>
    <dbReference type="NCBI Taxonomy" id="392030"/>
    <lineage>
        <taxon>Eukaryota</taxon>
        <taxon>Metazoa</taxon>
        <taxon>Spiralia</taxon>
        <taxon>Gnathifera</taxon>
        <taxon>Rotifera</taxon>
        <taxon>Eurotatoria</taxon>
        <taxon>Bdelloidea</taxon>
        <taxon>Philodinida</taxon>
        <taxon>Philodinidae</taxon>
        <taxon>Rotaria</taxon>
    </lineage>
</organism>
<dbReference type="Proteomes" id="UP000681967">
    <property type="component" value="Unassembled WGS sequence"/>
</dbReference>
<name>A0A8S3GCX9_9BILA</name>
<reference evidence="1" key="1">
    <citation type="submission" date="2021-02" db="EMBL/GenBank/DDBJ databases">
        <authorList>
            <person name="Nowell W R."/>
        </authorList>
    </citation>
    <scope>NUCLEOTIDE SEQUENCE</scope>
</reference>
<dbReference type="EMBL" id="CAJOBH010263267">
    <property type="protein sequence ID" value="CAF5158059.1"/>
    <property type="molecule type" value="Genomic_DNA"/>
</dbReference>
<protein>
    <submittedName>
        <fullName evidence="1">Uncharacterized protein</fullName>
    </submittedName>
</protein>
<evidence type="ECO:0000313" key="2">
    <source>
        <dbReference type="Proteomes" id="UP000681967"/>
    </source>
</evidence>
<accession>A0A8S3GCX9</accession>
<dbReference type="AlphaFoldDB" id="A0A8S3GCX9"/>
<sequence>FKNDLNSIQSDLVTYNTQLYNFNYQLNQLKNSLNALPNEQHIILSINQKLTAIVGHIRTSLGKSTSFIDAITAVVDFESIVKPLNAIYDELQQNQFMVSLDSGKISMEQINQAKTSFQALTTSAISLQFNMGGTSCSN</sequence>
<proteinExistence type="predicted"/>
<gene>
    <name evidence="1" type="ORF">BYL167_LOCUS73879</name>
</gene>
<evidence type="ECO:0000313" key="1">
    <source>
        <dbReference type="EMBL" id="CAF5158059.1"/>
    </source>
</evidence>
<feature type="non-terminal residue" evidence="1">
    <location>
        <position position="1"/>
    </location>
</feature>
<comment type="caution">
    <text evidence="1">The sequence shown here is derived from an EMBL/GenBank/DDBJ whole genome shotgun (WGS) entry which is preliminary data.</text>
</comment>